<feature type="signal peptide" evidence="21">
    <location>
        <begin position="1"/>
        <end position="23"/>
    </location>
</feature>
<sequence>MPSFLLHLILCLLLFLLLSCSVAQNVTAGDSLAAAENSSWLSPSGDFAFGFYQLESNKDLYLLAIWYAKIPQKTIIWYAKGVLAPKQSTVQLTSSQGLVLNDDRGNQIWASLSNSVGVASGSMGDSGNFVLQDSSSDILWESFKDPSDTLLPEQVLNRGMILSSRQSETNFSKGRFQLQLQEDGNLVLATINLPLTIANQPYYASGTYGESNISSPGYQLVFNSSGYLYVLRENNQTVMLTQTMTASSTNFYHRVSLNFDGVFTQYYYPKTSAGDQNWTALWSQPDDICISNRVTTGSGTCGYNSICTLQADKRPSCHCPDGYSLLDPNDSYGDCKPNHTQICGEDEGVPVENLYDLEELTNIDWPEADYALLRPFSEKQCRQACLHDCMCAVAIFRSGDMCWKKKLPMSNGRVDTNNNGKALIKVRIGNVNPRKPYMPDPVKTVKNKDDQILIGRLLLGCSAFVNFLLLSAICLGFFFIYRRKRTIARYQDNIVDTNLRYFTYNELLEATDGFKEELGRGAFGVVYKGALRIGSGVLVAVKKLHHVMQEDGLKEFKTEVNVIGQTHHKNLVRLLGFCDEGEQHLLVYECLSNGSLSSFLFGEMRPSWSKRIPIVFGIARGLLYLHEECSTQIIHCDIKPQNILLDDYYNARISDFGLAKLLVLNQSQTLTAIRGTKGYVAPEWFRSMPVTVKVDVYSFGVLLLEIICCRRSVERTESIAEKAILTDWAYDCYCEGSLDALVEYEPEALEDRARLKRFVMVAIWCIQEDPSLRPSMWQVIRMLEGVCEVPSPPCPFPFSIQTDTPTTTLKHETSLSFGSIQ</sequence>
<keyword evidence="10 18" id="KW-0067">ATP-binding</keyword>
<feature type="transmembrane region" description="Helical" evidence="20">
    <location>
        <begin position="457"/>
        <end position="481"/>
    </location>
</feature>
<dbReference type="PROSITE" id="PS00107">
    <property type="entry name" value="PROTEIN_KINASE_ATP"/>
    <property type="match status" value="1"/>
</dbReference>
<evidence type="ECO:0000256" key="8">
    <source>
        <dbReference type="ARBA" id="ARBA00022741"/>
    </source>
</evidence>
<dbReference type="GO" id="GO:0005524">
    <property type="term" value="F:ATP binding"/>
    <property type="evidence" value="ECO:0007669"/>
    <property type="project" value="UniProtKB-UniRule"/>
</dbReference>
<dbReference type="PROSITE" id="PS50927">
    <property type="entry name" value="BULB_LECTIN"/>
    <property type="match status" value="1"/>
</dbReference>
<evidence type="ECO:0000259" key="22">
    <source>
        <dbReference type="PROSITE" id="PS50011"/>
    </source>
</evidence>
<dbReference type="PROSITE" id="PS50011">
    <property type="entry name" value="PROTEIN_KINASE_DOM"/>
    <property type="match status" value="1"/>
</dbReference>
<evidence type="ECO:0000256" key="5">
    <source>
        <dbReference type="ARBA" id="ARBA00022692"/>
    </source>
</evidence>
<dbReference type="FunFam" id="2.90.10.10:FF:000013">
    <property type="entry name" value="G-type lectin S-receptor-like serine/threonine-protein kinase LECRK1"/>
    <property type="match status" value="1"/>
</dbReference>
<proteinExistence type="inferred from homology"/>
<accession>A0AAV8TVH5</accession>
<keyword evidence="2 18" id="KW-0723">Serine/threonine-protein kinase</keyword>
<dbReference type="Gene3D" id="3.30.200.20">
    <property type="entry name" value="Phosphorylase Kinase, domain 1"/>
    <property type="match status" value="1"/>
</dbReference>
<keyword evidence="12 20" id="KW-0472">Membrane</keyword>
<protein>
    <recommendedName>
        <fullName evidence="18">Receptor-like serine/threonine-protein kinase</fullName>
        <ecNumber evidence="18">2.7.11.1</ecNumber>
    </recommendedName>
</protein>
<dbReference type="SUPFAM" id="SSF51110">
    <property type="entry name" value="alpha-D-mannose-specific plant lectins"/>
    <property type="match status" value="2"/>
</dbReference>
<dbReference type="PROSITE" id="PS00108">
    <property type="entry name" value="PROTEIN_KINASE_ST"/>
    <property type="match status" value="1"/>
</dbReference>
<dbReference type="AlphaFoldDB" id="A0AAV8TVH5"/>
<dbReference type="GO" id="GO:0048544">
    <property type="term" value="P:recognition of pollen"/>
    <property type="evidence" value="ECO:0007669"/>
    <property type="project" value="InterPro"/>
</dbReference>
<dbReference type="Pfam" id="PF00954">
    <property type="entry name" value="S_locus_glycop"/>
    <property type="match status" value="1"/>
</dbReference>
<comment type="caution">
    <text evidence="24">The sequence shown here is derived from an EMBL/GenBank/DDBJ whole genome shotgun (WGS) entry which is preliminary data.</text>
</comment>
<dbReference type="InterPro" id="IPR036426">
    <property type="entry name" value="Bulb-type_lectin_dom_sf"/>
</dbReference>
<keyword evidence="4 18" id="KW-0808">Transferase</keyword>
<dbReference type="Proteomes" id="UP001159364">
    <property type="component" value="Linkage Group LG03"/>
</dbReference>
<dbReference type="FunFam" id="2.90.10.10:FF:000024">
    <property type="entry name" value="Uncharacterized protein"/>
    <property type="match status" value="1"/>
</dbReference>
<dbReference type="Gene3D" id="1.10.510.10">
    <property type="entry name" value="Transferase(Phosphotransferase) domain 1"/>
    <property type="match status" value="1"/>
</dbReference>
<keyword evidence="13" id="KW-1015">Disulfide bond</keyword>
<dbReference type="EMBL" id="JAIWQS010000003">
    <property type="protein sequence ID" value="KAJ8770848.1"/>
    <property type="molecule type" value="Genomic_DNA"/>
</dbReference>
<comment type="subcellular location">
    <subcellularLocation>
        <location evidence="1">Membrane</location>
        <topology evidence="1">Single-pass type I membrane protein</topology>
    </subcellularLocation>
</comment>
<keyword evidence="5 20" id="KW-0812">Transmembrane</keyword>
<evidence type="ECO:0000256" key="13">
    <source>
        <dbReference type="ARBA" id="ARBA00023157"/>
    </source>
</evidence>
<dbReference type="GO" id="GO:0030246">
    <property type="term" value="F:carbohydrate binding"/>
    <property type="evidence" value="ECO:0007669"/>
    <property type="project" value="UniProtKB-KW"/>
</dbReference>
<dbReference type="GO" id="GO:0004674">
    <property type="term" value="F:protein serine/threonine kinase activity"/>
    <property type="evidence" value="ECO:0007669"/>
    <property type="project" value="UniProtKB-KW"/>
</dbReference>
<evidence type="ECO:0000256" key="2">
    <source>
        <dbReference type="ARBA" id="ARBA00022527"/>
    </source>
</evidence>
<dbReference type="InterPro" id="IPR001480">
    <property type="entry name" value="Bulb-type_lectin_dom"/>
</dbReference>
<organism evidence="24 25">
    <name type="scientific">Erythroxylum novogranatense</name>
    <dbReference type="NCBI Taxonomy" id="1862640"/>
    <lineage>
        <taxon>Eukaryota</taxon>
        <taxon>Viridiplantae</taxon>
        <taxon>Streptophyta</taxon>
        <taxon>Embryophyta</taxon>
        <taxon>Tracheophyta</taxon>
        <taxon>Spermatophyta</taxon>
        <taxon>Magnoliopsida</taxon>
        <taxon>eudicotyledons</taxon>
        <taxon>Gunneridae</taxon>
        <taxon>Pentapetalae</taxon>
        <taxon>rosids</taxon>
        <taxon>fabids</taxon>
        <taxon>Malpighiales</taxon>
        <taxon>Erythroxylaceae</taxon>
        <taxon>Erythroxylum</taxon>
    </lineage>
</organism>
<keyword evidence="7" id="KW-0430">Lectin</keyword>
<feature type="domain" description="Bulb-type lectin" evidence="23">
    <location>
        <begin position="23"/>
        <end position="144"/>
    </location>
</feature>
<dbReference type="EC" id="2.7.11.1" evidence="18"/>
<evidence type="ECO:0000256" key="4">
    <source>
        <dbReference type="ARBA" id="ARBA00022679"/>
    </source>
</evidence>
<comment type="catalytic activity">
    <reaction evidence="17 18">
        <text>L-seryl-[protein] + ATP = O-phospho-L-seryl-[protein] + ADP + H(+)</text>
        <dbReference type="Rhea" id="RHEA:17989"/>
        <dbReference type="Rhea" id="RHEA-COMP:9863"/>
        <dbReference type="Rhea" id="RHEA-COMP:11604"/>
        <dbReference type="ChEBI" id="CHEBI:15378"/>
        <dbReference type="ChEBI" id="CHEBI:29999"/>
        <dbReference type="ChEBI" id="CHEBI:30616"/>
        <dbReference type="ChEBI" id="CHEBI:83421"/>
        <dbReference type="ChEBI" id="CHEBI:456216"/>
        <dbReference type="EC" id="2.7.11.1"/>
    </reaction>
</comment>
<keyword evidence="6 21" id="KW-0732">Signal</keyword>
<feature type="chain" id="PRO_5043406746" description="Receptor-like serine/threonine-protein kinase" evidence="21">
    <location>
        <begin position="24"/>
        <end position="821"/>
    </location>
</feature>
<dbReference type="InterPro" id="IPR000719">
    <property type="entry name" value="Prot_kinase_dom"/>
</dbReference>
<evidence type="ECO:0000256" key="1">
    <source>
        <dbReference type="ARBA" id="ARBA00004479"/>
    </source>
</evidence>
<dbReference type="InterPro" id="IPR024171">
    <property type="entry name" value="SRK-like_kinase"/>
</dbReference>
<keyword evidence="14" id="KW-0675">Receptor</keyword>
<evidence type="ECO:0000313" key="24">
    <source>
        <dbReference type="EMBL" id="KAJ8770848.1"/>
    </source>
</evidence>
<dbReference type="InterPro" id="IPR017441">
    <property type="entry name" value="Protein_kinase_ATP_BS"/>
</dbReference>
<evidence type="ECO:0000256" key="10">
    <source>
        <dbReference type="ARBA" id="ARBA00022840"/>
    </source>
</evidence>
<dbReference type="Pfam" id="PF01453">
    <property type="entry name" value="B_lectin"/>
    <property type="match status" value="1"/>
</dbReference>
<dbReference type="SMART" id="SM00108">
    <property type="entry name" value="B_lectin"/>
    <property type="match status" value="1"/>
</dbReference>
<dbReference type="GO" id="GO:0016020">
    <property type="term" value="C:membrane"/>
    <property type="evidence" value="ECO:0007669"/>
    <property type="project" value="UniProtKB-SubCell"/>
</dbReference>
<dbReference type="PANTHER" id="PTHR47976:SF113">
    <property type="entry name" value="RECEPTOR-LIKE SERINE_THREONINE-PROTEIN KINASE"/>
    <property type="match status" value="1"/>
</dbReference>
<keyword evidence="9 18" id="KW-0418">Kinase</keyword>
<evidence type="ECO:0000256" key="3">
    <source>
        <dbReference type="ARBA" id="ARBA00022536"/>
    </source>
</evidence>
<evidence type="ECO:0000256" key="15">
    <source>
        <dbReference type="ARBA" id="ARBA00023180"/>
    </source>
</evidence>
<dbReference type="InterPro" id="IPR008271">
    <property type="entry name" value="Ser/Thr_kinase_AS"/>
</dbReference>
<feature type="domain" description="Protein kinase" evidence="22">
    <location>
        <begin position="512"/>
        <end position="786"/>
    </location>
</feature>
<gene>
    <name evidence="24" type="ORF">K2173_021763</name>
</gene>
<evidence type="ECO:0000256" key="11">
    <source>
        <dbReference type="ARBA" id="ARBA00022989"/>
    </source>
</evidence>
<keyword evidence="25" id="KW-1185">Reference proteome</keyword>
<dbReference type="InterPro" id="IPR051343">
    <property type="entry name" value="G-type_lectin_kinases/EP1-like"/>
</dbReference>
<feature type="binding site" evidence="19">
    <location>
        <position position="543"/>
    </location>
    <ligand>
        <name>ATP</name>
        <dbReference type="ChEBI" id="CHEBI:30616"/>
    </ligand>
</feature>
<evidence type="ECO:0000256" key="6">
    <source>
        <dbReference type="ARBA" id="ARBA00022729"/>
    </source>
</evidence>
<evidence type="ECO:0000256" key="18">
    <source>
        <dbReference type="PIRNR" id="PIRNR000641"/>
    </source>
</evidence>
<name>A0AAV8TVH5_9ROSI</name>
<keyword evidence="8 18" id="KW-0547">Nucleotide-binding</keyword>
<dbReference type="CDD" id="cd00028">
    <property type="entry name" value="B_lectin"/>
    <property type="match status" value="1"/>
</dbReference>
<dbReference type="Gene3D" id="2.90.10.10">
    <property type="entry name" value="Bulb-type lectin domain"/>
    <property type="match status" value="2"/>
</dbReference>
<dbReference type="InterPro" id="IPR000858">
    <property type="entry name" value="S_locus_glycoprot_dom"/>
</dbReference>
<evidence type="ECO:0000256" key="9">
    <source>
        <dbReference type="ARBA" id="ARBA00022777"/>
    </source>
</evidence>
<evidence type="ECO:0000256" key="17">
    <source>
        <dbReference type="ARBA" id="ARBA00048679"/>
    </source>
</evidence>
<dbReference type="Pfam" id="PF00069">
    <property type="entry name" value="Pkinase"/>
    <property type="match status" value="1"/>
</dbReference>
<dbReference type="PANTHER" id="PTHR47976">
    <property type="entry name" value="G-TYPE LECTIN S-RECEPTOR-LIKE SERINE/THREONINE-PROTEIN KINASE SD2-5"/>
    <property type="match status" value="1"/>
</dbReference>
<keyword evidence="11 20" id="KW-1133">Transmembrane helix</keyword>
<comment type="similarity">
    <text evidence="18">Belongs to the protein kinase superfamily. Ser/Thr protein kinase family.</text>
</comment>
<evidence type="ECO:0000256" key="19">
    <source>
        <dbReference type="PROSITE-ProRule" id="PRU10141"/>
    </source>
</evidence>
<keyword evidence="15" id="KW-0325">Glycoprotein</keyword>
<reference evidence="24 25" key="1">
    <citation type="submission" date="2021-09" db="EMBL/GenBank/DDBJ databases">
        <title>Genomic insights and catalytic innovation underlie evolution of tropane alkaloids biosynthesis.</title>
        <authorList>
            <person name="Wang Y.-J."/>
            <person name="Tian T."/>
            <person name="Huang J.-P."/>
            <person name="Huang S.-X."/>
        </authorList>
    </citation>
    <scope>NUCLEOTIDE SEQUENCE [LARGE SCALE GENOMIC DNA]</scope>
    <source>
        <strain evidence="24">KIB-2018</strain>
        <tissue evidence="24">Leaf</tissue>
    </source>
</reference>
<dbReference type="PIRSF" id="PIRSF000641">
    <property type="entry name" value="SRK"/>
    <property type="match status" value="1"/>
</dbReference>
<dbReference type="SUPFAM" id="SSF56112">
    <property type="entry name" value="Protein kinase-like (PK-like)"/>
    <property type="match status" value="1"/>
</dbReference>
<evidence type="ECO:0000256" key="12">
    <source>
        <dbReference type="ARBA" id="ARBA00023136"/>
    </source>
</evidence>
<dbReference type="InterPro" id="IPR011009">
    <property type="entry name" value="Kinase-like_dom_sf"/>
</dbReference>
<evidence type="ECO:0000256" key="20">
    <source>
        <dbReference type="SAM" id="Phobius"/>
    </source>
</evidence>
<dbReference type="FunFam" id="3.30.200.20:FF:000059">
    <property type="entry name" value="S-receptor-like serine/threonine-protein kinase"/>
    <property type="match status" value="1"/>
</dbReference>
<evidence type="ECO:0000259" key="23">
    <source>
        <dbReference type="PROSITE" id="PS50927"/>
    </source>
</evidence>
<keyword evidence="3" id="KW-0245">EGF-like domain</keyword>
<dbReference type="FunFam" id="1.10.510.10:FF:000237">
    <property type="entry name" value="G-type lectin S-receptor-like serine/threonine-protein kinase"/>
    <property type="match status" value="1"/>
</dbReference>
<evidence type="ECO:0000256" key="7">
    <source>
        <dbReference type="ARBA" id="ARBA00022734"/>
    </source>
</evidence>
<comment type="catalytic activity">
    <reaction evidence="16 18">
        <text>L-threonyl-[protein] + ATP = O-phospho-L-threonyl-[protein] + ADP + H(+)</text>
        <dbReference type="Rhea" id="RHEA:46608"/>
        <dbReference type="Rhea" id="RHEA-COMP:11060"/>
        <dbReference type="Rhea" id="RHEA-COMP:11605"/>
        <dbReference type="ChEBI" id="CHEBI:15378"/>
        <dbReference type="ChEBI" id="CHEBI:30013"/>
        <dbReference type="ChEBI" id="CHEBI:30616"/>
        <dbReference type="ChEBI" id="CHEBI:61977"/>
        <dbReference type="ChEBI" id="CHEBI:456216"/>
        <dbReference type="EC" id="2.7.11.1"/>
    </reaction>
</comment>
<evidence type="ECO:0000256" key="21">
    <source>
        <dbReference type="SAM" id="SignalP"/>
    </source>
</evidence>
<evidence type="ECO:0000256" key="14">
    <source>
        <dbReference type="ARBA" id="ARBA00023170"/>
    </source>
</evidence>
<evidence type="ECO:0000256" key="16">
    <source>
        <dbReference type="ARBA" id="ARBA00047899"/>
    </source>
</evidence>
<dbReference type="SMART" id="SM00220">
    <property type="entry name" value="S_TKc"/>
    <property type="match status" value="1"/>
</dbReference>
<evidence type="ECO:0000313" key="25">
    <source>
        <dbReference type="Proteomes" id="UP001159364"/>
    </source>
</evidence>
<dbReference type="CDD" id="cd14066">
    <property type="entry name" value="STKc_IRAK"/>
    <property type="match status" value="1"/>
</dbReference>